<sequence>MRAFALAFVAGAPADCQLTEPVVVPDPVASLSSTHARIVLLKQRLTDVAGGA</sequence>
<comment type="caution">
    <text evidence="1">The sequence shown here is derived from an EMBL/GenBank/DDBJ whole genome shotgun (WGS) entry which is preliminary data.</text>
</comment>
<reference evidence="1" key="1">
    <citation type="submission" date="2023-05" db="EMBL/GenBank/DDBJ databases">
        <title>Streptantibioticus silvisoli sp. nov., acidotolerant actinomycetes 1 from pine litter.</title>
        <authorList>
            <person name="Swiecimska M."/>
            <person name="Golinska P."/>
            <person name="Sangal V."/>
            <person name="Wachnowicz B."/>
            <person name="Goodfellow M."/>
        </authorList>
    </citation>
    <scope>NUCLEOTIDE SEQUENCE</scope>
    <source>
        <strain evidence="1">SL13</strain>
    </source>
</reference>
<accession>A0AA90HBQ3</accession>
<gene>
    <name evidence="1" type="ORF">POF50_030035</name>
</gene>
<dbReference type="AlphaFoldDB" id="A0AA90HBQ3"/>
<dbReference type="EMBL" id="JABXJJ020000047">
    <property type="protein sequence ID" value="MDI5973532.1"/>
    <property type="molecule type" value="Genomic_DNA"/>
</dbReference>
<evidence type="ECO:0000313" key="1">
    <source>
        <dbReference type="EMBL" id="MDI5973532.1"/>
    </source>
</evidence>
<dbReference type="RefSeq" id="WP_271312389.1">
    <property type="nucleotide sequence ID" value="NZ_JABXJJ020000047.1"/>
</dbReference>
<proteinExistence type="predicted"/>
<organism evidence="1">
    <name type="scientific">Streptantibioticus silvisoli</name>
    <dbReference type="NCBI Taxonomy" id="2705255"/>
    <lineage>
        <taxon>Bacteria</taxon>
        <taxon>Bacillati</taxon>
        <taxon>Actinomycetota</taxon>
        <taxon>Actinomycetes</taxon>
        <taxon>Kitasatosporales</taxon>
        <taxon>Streptomycetaceae</taxon>
        <taxon>Streptantibioticus</taxon>
    </lineage>
</organism>
<name>A0AA90HBQ3_9ACTN</name>
<protein>
    <submittedName>
        <fullName evidence="1">Uncharacterized protein</fullName>
    </submittedName>
</protein>